<evidence type="ECO:0000313" key="2">
    <source>
        <dbReference type="Proteomes" id="UP000002894"/>
    </source>
</evidence>
<reference evidence="1 2" key="1">
    <citation type="submission" date="2011-07" db="EMBL/GenBank/DDBJ databases">
        <title>Complete genome of Aeromonas phage Aes012.</title>
        <authorList>
            <person name="Petrov V.M."/>
            <person name="Ratnayaka S."/>
            <person name="Karam J.D."/>
        </authorList>
    </citation>
    <scope>NUCLEOTIDE SEQUENCE [LARGE SCALE GENOMIC DNA]</scope>
</reference>
<dbReference type="OrthoDB" id="36736at10239"/>
<proteinExistence type="predicted"/>
<protein>
    <submittedName>
        <fullName evidence="1">Putative phage protein</fullName>
    </submittedName>
</protein>
<accession>I6YXT3</accession>
<name>I6YXT3_9CAUD</name>
<gene>
    <name evidence="1" type="ORF">Aes012_119</name>
</gene>
<dbReference type="RefSeq" id="YP_007677836.1">
    <property type="nucleotide sequence ID" value="NC_020879.1"/>
</dbReference>
<dbReference type="GeneID" id="15041496"/>
<evidence type="ECO:0000313" key="1">
    <source>
        <dbReference type="EMBL" id="AFN69749.1"/>
    </source>
</evidence>
<dbReference type="EMBL" id="JN377895">
    <property type="protein sequence ID" value="AFN69749.1"/>
    <property type="molecule type" value="Genomic_DNA"/>
</dbReference>
<dbReference type="Proteomes" id="UP000002894">
    <property type="component" value="Segment"/>
</dbReference>
<keyword evidence="2" id="KW-1185">Reference proteome</keyword>
<organism evidence="1 2">
    <name type="scientific">Aeromonas phage Aes012</name>
    <dbReference type="NCBI Taxonomy" id="1198014"/>
    <lineage>
        <taxon>Viruses</taxon>
        <taxon>Duplodnaviria</taxon>
        <taxon>Heunggongvirae</taxon>
        <taxon>Uroviricota</taxon>
        <taxon>Caudoviricetes</taxon>
        <taxon>Pantevenvirales</taxon>
        <taxon>Straboviridae</taxon>
        <taxon>Tulanevirus</taxon>
        <taxon>Tulanevirus aes12</taxon>
    </lineage>
</organism>
<sequence length="150" mass="17284">MKTFEFYGDTYTVDDKYNWVGIDENGEVWAFVREPVLHNDHDGDYWDTNGVSEVFYITTRVYVGPAEARPISPAEAPDFETVTIKMPVGMKDWFISMMSCSAEQGFMEWYHDSDVKTPGTSISFDYPYFANKRGEPSTDKCDIVIQTHEE</sequence>
<dbReference type="KEGG" id="vg:15041496"/>